<dbReference type="Gene3D" id="3.40.630.30">
    <property type="match status" value="1"/>
</dbReference>
<dbReference type="CDD" id="cd04301">
    <property type="entry name" value="NAT_SF"/>
    <property type="match status" value="1"/>
</dbReference>
<organism evidence="2 3">
    <name type="scientific">Luteolibacter luteus</name>
    <dbReference type="NCBI Taxonomy" id="2728835"/>
    <lineage>
        <taxon>Bacteria</taxon>
        <taxon>Pseudomonadati</taxon>
        <taxon>Verrucomicrobiota</taxon>
        <taxon>Verrucomicrobiia</taxon>
        <taxon>Verrucomicrobiales</taxon>
        <taxon>Verrucomicrobiaceae</taxon>
        <taxon>Luteolibacter</taxon>
    </lineage>
</organism>
<evidence type="ECO:0000259" key="1">
    <source>
        <dbReference type="PROSITE" id="PS51186"/>
    </source>
</evidence>
<keyword evidence="2" id="KW-0808">Transferase</keyword>
<name>A0A858RJB6_9BACT</name>
<proteinExistence type="predicted"/>
<keyword evidence="3" id="KW-1185">Reference proteome</keyword>
<dbReference type="Proteomes" id="UP000501812">
    <property type="component" value="Chromosome"/>
</dbReference>
<dbReference type="InterPro" id="IPR016181">
    <property type="entry name" value="Acyl_CoA_acyltransferase"/>
</dbReference>
<dbReference type="GO" id="GO:0016747">
    <property type="term" value="F:acyltransferase activity, transferring groups other than amino-acyl groups"/>
    <property type="evidence" value="ECO:0007669"/>
    <property type="project" value="InterPro"/>
</dbReference>
<dbReference type="SUPFAM" id="SSF55729">
    <property type="entry name" value="Acyl-CoA N-acyltransferases (Nat)"/>
    <property type="match status" value="1"/>
</dbReference>
<dbReference type="AlphaFoldDB" id="A0A858RJB6"/>
<dbReference type="RefSeq" id="WP_169455215.1">
    <property type="nucleotide sequence ID" value="NZ_CP051774.1"/>
</dbReference>
<dbReference type="EMBL" id="CP051774">
    <property type="protein sequence ID" value="QJE96815.1"/>
    <property type="molecule type" value="Genomic_DNA"/>
</dbReference>
<dbReference type="KEGG" id="luo:HHL09_13820"/>
<evidence type="ECO:0000313" key="3">
    <source>
        <dbReference type="Proteomes" id="UP000501812"/>
    </source>
</evidence>
<sequence>MVRRYQEGDHLFLGQIYHDAVHQLAAKDYTPAQLEAWASKPIGFEHWAKRAVLKQPFVKELDGRVVGFIELDPDGHVDCTYVDPAYARRGVMSELMSAVKAEARRLGAPKLFAEVSITARPFFEHHGFVHVRDNLVPIRGETLVNFIMECPLS</sequence>
<dbReference type="Pfam" id="PF13673">
    <property type="entry name" value="Acetyltransf_10"/>
    <property type="match status" value="1"/>
</dbReference>
<gene>
    <name evidence="2" type="ORF">HHL09_13820</name>
</gene>
<dbReference type="PROSITE" id="PS51186">
    <property type="entry name" value="GNAT"/>
    <property type="match status" value="1"/>
</dbReference>
<dbReference type="PANTHER" id="PTHR43451">
    <property type="entry name" value="ACETYLTRANSFERASE (GNAT) FAMILY PROTEIN"/>
    <property type="match status" value="1"/>
</dbReference>
<dbReference type="PANTHER" id="PTHR43451:SF1">
    <property type="entry name" value="ACETYLTRANSFERASE"/>
    <property type="match status" value="1"/>
</dbReference>
<feature type="domain" description="N-acetyltransferase" evidence="1">
    <location>
        <begin position="1"/>
        <end position="153"/>
    </location>
</feature>
<dbReference type="InterPro" id="IPR052564">
    <property type="entry name" value="N-acetyltrans/Recomb-assoc"/>
</dbReference>
<evidence type="ECO:0000313" key="2">
    <source>
        <dbReference type="EMBL" id="QJE96815.1"/>
    </source>
</evidence>
<accession>A0A858RJB6</accession>
<protein>
    <submittedName>
        <fullName evidence="2">GNAT family N-acetyltransferase</fullName>
    </submittedName>
</protein>
<dbReference type="InterPro" id="IPR000182">
    <property type="entry name" value="GNAT_dom"/>
</dbReference>
<reference evidence="2 3" key="1">
    <citation type="submission" date="2020-04" db="EMBL/GenBank/DDBJ databases">
        <title>Luteolibacter sp. G-1-1-1 isolated from soil.</title>
        <authorList>
            <person name="Dahal R.H."/>
        </authorList>
    </citation>
    <scope>NUCLEOTIDE SEQUENCE [LARGE SCALE GENOMIC DNA]</scope>
    <source>
        <strain evidence="2 3">G-1-1-1</strain>
    </source>
</reference>